<dbReference type="InterPro" id="IPR001940">
    <property type="entry name" value="Peptidase_S1C"/>
</dbReference>
<protein>
    <submittedName>
        <fullName evidence="1">Uncharacterized protein</fullName>
    </submittedName>
</protein>
<dbReference type="RefSeq" id="WP_007280418.1">
    <property type="nucleotide sequence ID" value="NZ_ABCK01000024.1"/>
</dbReference>
<dbReference type="eggNOG" id="COG0265">
    <property type="taxonomic scope" value="Bacteria"/>
</dbReference>
<organism evidence="1 2">
    <name type="scientific">Lentisphaera araneosa HTCC2155</name>
    <dbReference type="NCBI Taxonomy" id="313628"/>
    <lineage>
        <taxon>Bacteria</taxon>
        <taxon>Pseudomonadati</taxon>
        <taxon>Lentisphaerota</taxon>
        <taxon>Lentisphaeria</taxon>
        <taxon>Lentisphaerales</taxon>
        <taxon>Lentisphaeraceae</taxon>
        <taxon>Lentisphaera</taxon>
    </lineage>
</organism>
<dbReference type="PANTHER" id="PTHR43019:SF23">
    <property type="entry name" value="PROTEASE DO-LIKE 5, CHLOROPLASTIC"/>
    <property type="match status" value="1"/>
</dbReference>
<dbReference type="GO" id="GO:0004252">
    <property type="term" value="F:serine-type endopeptidase activity"/>
    <property type="evidence" value="ECO:0007669"/>
    <property type="project" value="InterPro"/>
</dbReference>
<dbReference type="EMBL" id="ABCK01000024">
    <property type="protein sequence ID" value="EDM25756.1"/>
    <property type="molecule type" value="Genomic_DNA"/>
</dbReference>
<dbReference type="GO" id="GO:0006508">
    <property type="term" value="P:proteolysis"/>
    <property type="evidence" value="ECO:0007669"/>
    <property type="project" value="InterPro"/>
</dbReference>
<gene>
    <name evidence="1" type="ORF">LNTAR_15107</name>
</gene>
<evidence type="ECO:0000313" key="2">
    <source>
        <dbReference type="Proteomes" id="UP000004947"/>
    </source>
</evidence>
<keyword evidence="2" id="KW-1185">Reference proteome</keyword>
<evidence type="ECO:0000313" key="1">
    <source>
        <dbReference type="EMBL" id="EDM25756.1"/>
    </source>
</evidence>
<name>A6DRE6_9BACT</name>
<dbReference type="PRINTS" id="PR00834">
    <property type="entry name" value="PROTEASES2C"/>
</dbReference>
<dbReference type="STRING" id="313628.LNTAR_15107"/>
<dbReference type="InterPro" id="IPR043504">
    <property type="entry name" value="Peptidase_S1_PA_chymotrypsin"/>
</dbReference>
<proteinExistence type="predicted"/>
<dbReference type="PANTHER" id="PTHR43019">
    <property type="entry name" value="SERINE ENDOPROTEASE DEGS"/>
    <property type="match status" value="1"/>
</dbReference>
<dbReference type="Proteomes" id="UP000004947">
    <property type="component" value="Unassembled WGS sequence"/>
</dbReference>
<comment type="caution">
    <text evidence="1">The sequence shown here is derived from an EMBL/GenBank/DDBJ whole genome shotgun (WGS) entry which is preliminary data.</text>
</comment>
<dbReference type="OrthoDB" id="222685at2"/>
<dbReference type="PROSITE" id="PS51257">
    <property type="entry name" value="PROKAR_LIPOPROTEIN"/>
    <property type="match status" value="1"/>
</dbReference>
<dbReference type="SUPFAM" id="SSF50494">
    <property type="entry name" value="Trypsin-like serine proteases"/>
    <property type="match status" value="1"/>
</dbReference>
<reference evidence="1 2" key="1">
    <citation type="journal article" date="2010" name="J. Bacteriol.">
        <title>Genome sequence of Lentisphaera araneosa HTCC2155T, the type species of the order Lentisphaerales in the phylum Lentisphaerae.</title>
        <authorList>
            <person name="Thrash J.C."/>
            <person name="Cho J.C."/>
            <person name="Vergin K.L."/>
            <person name="Morris R.M."/>
            <person name="Giovannoni S.J."/>
        </authorList>
    </citation>
    <scope>NUCLEOTIDE SEQUENCE [LARGE SCALE GENOMIC DNA]</scope>
    <source>
        <strain evidence="1 2">HTCC2155</strain>
    </source>
</reference>
<accession>A6DRE6</accession>
<dbReference type="Gene3D" id="2.40.10.10">
    <property type="entry name" value="Trypsin-like serine proteases"/>
    <property type="match status" value="2"/>
</dbReference>
<dbReference type="Pfam" id="PF13365">
    <property type="entry name" value="Trypsin_2"/>
    <property type="match status" value="1"/>
</dbReference>
<dbReference type="AlphaFoldDB" id="A6DRE6"/>
<dbReference type="InterPro" id="IPR009003">
    <property type="entry name" value="Peptidase_S1_PA"/>
</dbReference>
<sequence>MLRIKNFLQIVIFTSLLFSCASPQEKITEFLEEGDYYGALKYLNENNAAGQKVVMLEPKFIQARKMYQERIEQTYMAKATKERNKGNIRAVKAVLDDGINLCIWSSKLKYEQELVSATISRIDLLYKQHETLGDDILTIFEDFSEYYNLLNDSPKINFYLESLEPEYIKYLNEKLKPESYQDIDNWAGTLVKFPTSLRYLNRELLVLFEAIAFINKPLILLNSKKDFKSLNTQLRNIQSFKQYLSKKNQSRLKVIIATSEKEYSKFFSERLPVILDSDDVSFLLINFSEQHLSDHSIITKPLIKAHLNRANKLIGKGLASFISAGHSARALELSKSDIEKNESKELLNLSLGGLRNTQYPEIKVYIEFDHATNVENRNQLWYNLHRIFWSTNAGKRLFKKEVDSINADIHLVVKDYKEIIPDLSDLSPVPSSYYSHTETIPNPAKATLKFQLELSKISLDSAENSYSNAVNSYNYNPTNYNLQSVNLQKTFYSNALNSYNNLVGQYNRTSSHIKRPVYLPYNFNQGTIKNGWSINLLTKVKEETFSFKKEMIYSDFVRIGSKATDKDLSNRILDGVSADMSFEKRFLSLLELSNKYKQKLKEYLDNFKYKQYENLSVIESEIIALFINPWAKDQDFKDLLDSEWFMQAVSSVEIDDKGNDFKQIELTRSDYALKSKEDIIAYYENVVCGVYSLSNGQRLSRGTGTIISSDGYVLTCAHTFVGPETEVELFKGASKGVYKAEIVSVNDLYDIAILKIKDFSTDKWANIDFDPMNKKGDQVYCISNPELYSKGTSQLAYSGGVISNPGHVFNNIKYLNIDINISSGSSGGPIINEEGEIVGIVEAVIKEGLRSSTSSSGNNCLALPSSDFTSYINLKGKK</sequence>